<keyword evidence="1" id="KW-0175">Coiled coil</keyword>
<proteinExistence type="predicted"/>
<dbReference type="Pfam" id="PF14265">
    <property type="entry name" value="DUF4355"/>
    <property type="match status" value="1"/>
</dbReference>
<comment type="caution">
    <text evidence="3">The sequence shown here is derived from an EMBL/GenBank/DDBJ whole genome shotgun (WGS) entry which is preliminary data.</text>
</comment>
<accession>A0A841Z2H8</accession>
<evidence type="ECO:0000256" key="2">
    <source>
        <dbReference type="SAM" id="MobiDB-lite"/>
    </source>
</evidence>
<evidence type="ECO:0000256" key="1">
    <source>
        <dbReference type="SAM" id="Coils"/>
    </source>
</evidence>
<dbReference type="EMBL" id="JAARRL010000002">
    <property type="protein sequence ID" value="MBC1499398.1"/>
    <property type="molecule type" value="Genomic_DNA"/>
</dbReference>
<feature type="region of interest" description="Disordered" evidence="2">
    <location>
        <begin position="13"/>
        <end position="51"/>
    </location>
</feature>
<dbReference type="InterPro" id="IPR025580">
    <property type="entry name" value="Gp46"/>
</dbReference>
<sequence length="217" mass="23513">MYNRYVRSILGGVKFDANTGGGSGGEGQEGGGAGDEGGEGSQDDDIPKFASKSELDSFLDKHAEKAVKTREKNLRLEIETEFKQELEKEKNLAALSAEDRKEAEFQAKLDELTKKEQLLIRKELKNDAVAMLTNIHADSRDLIAESLLGEDAVKTNDNIKSFLNAYNKAVEQGVNNALKDNANPQTGNTSPNAKSVGATLAAEANASRNAKVNDLWK</sequence>
<feature type="coiled-coil region" evidence="1">
    <location>
        <begin position="59"/>
        <end position="115"/>
    </location>
</feature>
<feature type="compositionally biased region" description="Gly residues" evidence="2">
    <location>
        <begin position="19"/>
        <end position="35"/>
    </location>
</feature>
<reference evidence="3 4" key="1">
    <citation type="submission" date="2020-03" db="EMBL/GenBank/DDBJ databases">
        <title>Soil Listeria distribution.</title>
        <authorList>
            <person name="Liao J."/>
            <person name="Wiedmann M."/>
        </authorList>
    </citation>
    <scope>NUCLEOTIDE SEQUENCE [LARGE SCALE GENOMIC DNA]</scope>
    <source>
        <strain evidence="3 4">FSL L7-1523</strain>
    </source>
</reference>
<evidence type="ECO:0000313" key="4">
    <source>
        <dbReference type="Proteomes" id="UP000564536"/>
    </source>
</evidence>
<evidence type="ECO:0000313" key="3">
    <source>
        <dbReference type="EMBL" id="MBC1499398.1"/>
    </source>
</evidence>
<dbReference type="Proteomes" id="UP000564536">
    <property type="component" value="Unassembled WGS sequence"/>
</dbReference>
<protein>
    <submittedName>
        <fullName evidence="3">DUF4355 domain-containing protein</fullName>
    </submittedName>
</protein>
<dbReference type="RefSeq" id="WP_185424324.1">
    <property type="nucleotide sequence ID" value="NZ_JAARRL010000002.1"/>
</dbReference>
<gene>
    <name evidence="3" type="ORF">HB943_02200</name>
</gene>
<dbReference type="AlphaFoldDB" id="A0A841Z2H8"/>
<organism evidence="3 4">
    <name type="scientific">Listeria weihenstephanensis</name>
    <dbReference type="NCBI Taxonomy" id="1006155"/>
    <lineage>
        <taxon>Bacteria</taxon>
        <taxon>Bacillati</taxon>
        <taxon>Bacillota</taxon>
        <taxon>Bacilli</taxon>
        <taxon>Bacillales</taxon>
        <taxon>Listeriaceae</taxon>
        <taxon>Listeria</taxon>
    </lineage>
</organism>
<name>A0A841Z2H8_9LIST</name>